<keyword evidence="1" id="KW-0677">Repeat</keyword>
<dbReference type="GO" id="GO:0006508">
    <property type="term" value="P:proteolysis"/>
    <property type="evidence" value="ECO:0007669"/>
    <property type="project" value="UniProtKB-KW"/>
</dbReference>
<dbReference type="AlphaFoldDB" id="A0A7C9NL75"/>
<evidence type="ECO:0000256" key="1">
    <source>
        <dbReference type="PROSITE-ProRule" id="PRU01251"/>
    </source>
</evidence>
<dbReference type="EMBL" id="WXEW01000010">
    <property type="protein sequence ID" value="NAS26058.1"/>
    <property type="molecule type" value="Genomic_DNA"/>
</dbReference>
<reference evidence="3 4" key="1">
    <citation type="submission" date="2020-01" db="EMBL/GenBank/DDBJ databases">
        <title>Herbidospora sp. NEAU-GS84 nov., a novel actinomycete isolated from soil.</title>
        <authorList>
            <person name="Han L."/>
        </authorList>
    </citation>
    <scope>NUCLEOTIDE SEQUENCE [LARGE SCALE GENOMIC DNA]</scope>
    <source>
        <strain evidence="3 4">NEAU-GS84</strain>
    </source>
</reference>
<dbReference type="SUPFAM" id="SSF81923">
    <property type="entry name" value="Double Clp-N motif"/>
    <property type="match status" value="1"/>
</dbReference>
<dbReference type="InterPro" id="IPR044217">
    <property type="entry name" value="CLPT1/2"/>
</dbReference>
<dbReference type="Proteomes" id="UP000479526">
    <property type="component" value="Unassembled WGS sequence"/>
</dbReference>
<keyword evidence="4" id="KW-1185">Reference proteome</keyword>
<accession>A0A7C9NL75</accession>
<evidence type="ECO:0000313" key="3">
    <source>
        <dbReference type="EMBL" id="NAS26058.1"/>
    </source>
</evidence>
<dbReference type="PANTHER" id="PTHR47016">
    <property type="entry name" value="ATP-DEPENDENT CLP PROTEASE ATP-BINDING SUBUNIT CLPT1, CHLOROPLASTIC"/>
    <property type="match status" value="1"/>
</dbReference>
<sequence>MFERFTDRARQVIMLAGEEARHLGHRHLGTEHILLGLIREGHGLAAQALTECQADAEHVRAAVARLIGEPGSPPPGETAHIPFTPRAKKILELALREAMRRDDRYVSTEHVLLATLREGDGIALHALAECGVPPEVVGDALERRMTAQGAKDRSIIDRLTDPGDRMIQATLRRHGEDRHTMKKILESLESLHRRLDAMGAPPDPGK</sequence>
<comment type="caution">
    <text evidence="3">The sequence shown here is derived from an EMBL/GenBank/DDBJ whole genome shotgun (WGS) entry which is preliminary data.</text>
</comment>
<proteinExistence type="predicted"/>
<dbReference type="InterPro" id="IPR036628">
    <property type="entry name" value="Clp_N_dom_sf"/>
</dbReference>
<evidence type="ECO:0000259" key="2">
    <source>
        <dbReference type="PROSITE" id="PS51903"/>
    </source>
</evidence>
<evidence type="ECO:0000313" key="4">
    <source>
        <dbReference type="Proteomes" id="UP000479526"/>
    </source>
</evidence>
<dbReference type="RefSeq" id="WP_161483097.1">
    <property type="nucleotide sequence ID" value="NZ_WXEW01000010.1"/>
</dbReference>
<organism evidence="3 4">
    <name type="scientific">Herbidospora solisilvae</name>
    <dbReference type="NCBI Taxonomy" id="2696284"/>
    <lineage>
        <taxon>Bacteria</taxon>
        <taxon>Bacillati</taxon>
        <taxon>Actinomycetota</taxon>
        <taxon>Actinomycetes</taxon>
        <taxon>Streptosporangiales</taxon>
        <taxon>Streptosporangiaceae</taxon>
        <taxon>Herbidospora</taxon>
    </lineage>
</organism>
<protein>
    <submittedName>
        <fullName evidence="3">Clp protease</fullName>
    </submittedName>
</protein>
<dbReference type="PANTHER" id="PTHR47016:SF5">
    <property type="entry name" value="CLP DOMAIN SUPERFAMILY PROTEIN"/>
    <property type="match status" value="1"/>
</dbReference>
<dbReference type="GO" id="GO:0008233">
    <property type="term" value="F:peptidase activity"/>
    <property type="evidence" value="ECO:0007669"/>
    <property type="project" value="UniProtKB-KW"/>
</dbReference>
<keyword evidence="3" id="KW-0645">Protease</keyword>
<name>A0A7C9NL75_9ACTN</name>
<keyword evidence="3" id="KW-0378">Hydrolase</keyword>
<gene>
    <name evidence="3" type="ORF">GT755_30855</name>
</gene>
<dbReference type="Pfam" id="PF02861">
    <property type="entry name" value="Clp_N"/>
    <property type="match status" value="1"/>
</dbReference>
<dbReference type="PROSITE" id="PS51903">
    <property type="entry name" value="CLP_R"/>
    <property type="match status" value="1"/>
</dbReference>
<dbReference type="Gene3D" id="1.10.1780.10">
    <property type="entry name" value="Clp, N-terminal domain"/>
    <property type="match status" value="1"/>
</dbReference>
<feature type="domain" description="Clp R" evidence="2">
    <location>
        <begin position="2"/>
        <end position="148"/>
    </location>
</feature>
<dbReference type="InterPro" id="IPR004176">
    <property type="entry name" value="Clp_R_N"/>
</dbReference>